<dbReference type="EMBL" id="QRQM01000004">
    <property type="protein sequence ID" value="RHN09111.1"/>
    <property type="molecule type" value="Genomic_DNA"/>
</dbReference>
<reference evidence="1 2" key="1">
    <citation type="submission" date="2018-08" db="EMBL/GenBank/DDBJ databases">
        <title>A genome reference for cultivated species of the human gut microbiota.</title>
        <authorList>
            <person name="Zou Y."/>
            <person name="Xue W."/>
            <person name="Luo G."/>
        </authorList>
    </citation>
    <scope>NUCLEOTIDE SEQUENCE [LARGE SCALE GENOMIC DNA]</scope>
    <source>
        <strain evidence="1 2">AF31-23</strain>
    </source>
</reference>
<gene>
    <name evidence="1" type="ORF">DWZ32_04700</name>
</gene>
<dbReference type="Proteomes" id="UP000286003">
    <property type="component" value="Unassembled WGS sequence"/>
</dbReference>
<organism evidence="1 2">
    <name type="scientific">Bacteroides intestinalis</name>
    <dbReference type="NCBI Taxonomy" id="329854"/>
    <lineage>
        <taxon>Bacteria</taxon>
        <taxon>Pseudomonadati</taxon>
        <taxon>Bacteroidota</taxon>
        <taxon>Bacteroidia</taxon>
        <taxon>Bacteroidales</taxon>
        <taxon>Bacteroidaceae</taxon>
        <taxon>Bacteroides</taxon>
    </lineage>
</organism>
<proteinExistence type="predicted"/>
<comment type="caution">
    <text evidence="1">The sequence shown here is derived from an EMBL/GenBank/DDBJ whole genome shotgun (WGS) entry which is preliminary data.</text>
</comment>
<name>A0AB37MF11_9BACE</name>
<evidence type="ECO:0000313" key="2">
    <source>
        <dbReference type="Proteomes" id="UP000286003"/>
    </source>
</evidence>
<protein>
    <submittedName>
        <fullName evidence="1">Uncharacterized protein</fullName>
    </submittedName>
</protein>
<accession>A0AB37MF11</accession>
<dbReference type="RefSeq" id="WP_044533648.1">
    <property type="nucleotide sequence ID" value="NZ_CDQQ01000406.1"/>
</dbReference>
<dbReference type="AlphaFoldDB" id="A0AB37MF11"/>
<evidence type="ECO:0000313" key="1">
    <source>
        <dbReference type="EMBL" id="RHN09111.1"/>
    </source>
</evidence>
<sequence>MIKQIRQTEKNDTPARVEYYGNPKVVVRVLVKLIEQGKLRYNGEENYSRIIRTLTAVVDVVNESTGKIMSGESLVSYAKWIRSGELPED</sequence>